<dbReference type="Gene3D" id="3.90.380.10">
    <property type="entry name" value="Naphthalene 1,2-dioxygenase Alpha Subunit, Chain A, domain 1"/>
    <property type="match status" value="1"/>
</dbReference>
<gene>
    <name evidence="8" type="ORF">M9978_07775</name>
</gene>
<dbReference type="EMBL" id="JAMLDX010000004">
    <property type="protein sequence ID" value="MCP3730326.1"/>
    <property type="molecule type" value="Genomic_DNA"/>
</dbReference>
<dbReference type="Pfam" id="PF00848">
    <property type="entry name" value="Ring_hydroxyl_A"/>
    <property type="match status" value="1"/>
</dbReference>
<keyword evidence="9" id="KW-1185">Reference proteome</keyword>
<evidence type="ECO:0000256" key="6">
    <source>
        <dbReference type="ARBA" id="ARBA00023014"/>
    </source>
</evidence>
<dbReference type="InterPro" id="IPR001663">
    <property type="entry name" value="Rng_hydr_dOase-A"/>
</dbReference>
<keyword evidence="5" id="KW-0408">Iron</keyword>
<keyword evidence="8" id="KW-0223">Dioxygenase</keyword>
<keyword evidence="6" id="KW-0411">Iron-sulfur</keyword>
<dbReference type="InterPro" id="IPR017941">
    <property type="entry name" value="Rieske_2Fe-2S"/>
</dbReference>
<sequence>MIVVSEKDVIYHRQFDLPTAPVPVEPYRSPDFFKLEKERIFKRAWLNIAHANDVAKPGEYIVKDIAAADAKVIIVRGKDGVIRAFYDVCPHRGSKISPPGADSGCVRSLKCRYHSWNFDLDGRLVYIPDEAMFFSPEKETLNLLPVNCEIWEGFIFLNFQKTPDVTLAEFLGSFGQHYAGLQELPGFPLHPDTQSVKVQAVWKCNWKLAIGAFLEAYHIRTLHPKTIGNQYASSKNPFGHPEGIGHWGMHTAINLYGNSNFTPNPATSPVEAQFSARGYHGPRSRAEMVAAGLDHPAINVTRSEAWAQDIYLVFPNTFLYSRSYGSTVVRWWPLAHDKMIWEATLYFAKATNIRQRMAQEFAVGRQREVVMEDMINLAWQQDALATTPLEFMQYSDNEVMLRLLDQTVHRFIAADSVADML</sequence>
<keyword evidence="3" id="KW-0479">Metal-binding</keyword>
<dbReference type="PANTHER" id="PTHR43756">
    <property type="entry name" value="CHOLINE MONOOXYGENASE, CHLOROPLASTIC"/>
    <property type="match status" value="1"/>
</dbReference>
<keyword evidence="2" id="KW-0001">2Fe-2S</keyword>
<dbReference type="Proteomes" id="UP001139451">
    <property type="component" value="Unassembled WGS sequence"/>
</dbReference>
<dbReference type="InterPro" id="IPR036922">
    <property type="entry name" value="Rieske_2Fe-2S_sf"/>
</dbReference>
<accession>A0A9X2HKH5</accession>
<evidence type="ECO:0000313" key="9">
    <source>
        <dbReference type="Proteomes" id="UP001139451"/>
    </source>
</evidence>
<evidence type="ECO:0000256" key="3">
    <source>
        <dbReference type="ARBA" id="ARBA00022723"/>
    </source>
</evidence>
<dbReference type="PRINTS" id="PR00090">
    <property type="entry name" value="RNGDIOXGNASE"/>
</dbReference>
<evidence type="ECO:0000256" key="2">
    <source>
        <dbReference type="ARBA" id="ARBA00022714"/>
    </source>
</evidence>
<dbReference type="PANTHER" id="PTHR43756:SF5">
    <property type="entry name" value="CHOLINE MONOOXYGENASE, CHLOROPLASTIC"/>
    <property type="match status" value="1"/>
</dbReference>
<dbReference type="GO" id="GO:0005506">
    <property type="term" value="F:iron ion binding"/>
    <property type="evidence" value="ECO:0007669"/>
    <property type="project" value="InterPro"/>
</dbReference>
<dbReference type="InterPro" id="IPR015879">
    <property type="entry name" value="Ring_hydroxy_dOase_asu_C_dom"/>
</dbReference>
<evidence type="ECO:0000259" key="7">
    <source>
        <dbReference type="PROSITE" id="PS51296"/>
    </source>
</evidence>
<dbReference type="PROSITE" id="PS51296">
    <property type="entry name" value="RIESKE"/>
    <property type="match status" value="1"/>
</dbReference>
<organism evidence="8 9">
    <name type="scientific">Sphingomonas tagetis</name>
    <dbReference type="NCBI Taxonomy" id="2949092"/>
    <lineage>
        <taxon>Bacteria</taxon>
        <taxon>Pseudomonadati</taxon>
        <taxon>Pseudomonadota</taxon>
        <taxon>Alphaproteobacteria</taxon>
        <taxon>Sphingomonadales</taxon>
        <taxon>Sphingomonadaceae</taxon>
        <taxon>Sphingomonas</taxon>
    </lineage>
</organism>
<dbReference type="GO" id="GO:0051537">
    <property type="term" value="F:2 iron, 2 sulfur cluster binding"/>
    <property type="evidence" value="ECO:0007669"/>
    <property type="project" value="UniProtKB-KW"/>
</dbReference>
<feature type="domain" description="Rieske" evidence="7">
    <location>
        <begin position="45"/>
        <end position="157"/>
    </location>
</feature>
<evidence type="ECO:0000313" key="8">
    <source>
        <dbReference type="EMBL" id="MCP3730326.1"/>
    </source>
</evidence>
<dbReference type="GO" id="GO:0051213">
    <property type="term" value="F:dioxygenase activity"/>
    <property type="evidence" value="ECO:0007669"/>
    <property type="project" value="UniProtKB-KW"/>
</dbReference>
<reference evidence="8" key="1">
    <citation type="submission" date="2022-05" db="EMBL/GenBank/DDBJ databases">
        <title>Sphingomonas sp. strain MG17 Genome sequencing and assembly.</title>
        <authorList>
            <person name="Kim I."/>
        </authorList>
    </citation>
    <scope>NUCLEOTIDE SEQUENCE</scope>
    <source>
        <strain evidence="8">MG17</strain>
    </source>
</reference>
<dbReference type="AlphaFoldDB" id="A0A9X2HKH5"/>
<dbReference type="SUPFAM" id="SSF55961">
    <property type="entry name" value="Bet v1-like"/>
    <property type="match status" value="1"/>
</dbReference>
<proteinExistence type="predicted"/>
<name>A0A9X2HKH5_9SPHN</name>
<comment type="caution">
    <text evidence="8">The sequence shown here is derived from an EMBL/GenBank/DDBJ whole genome shotgun (WGS) entry which is preliminary data.</text>
</comment>
<dbReference type="RefSeq" id="WP_254292445.1">
    <property type="nucleotide sequence ID" value="NZ_JAMLDX010000004.1"/>
</dbReference>
<comment type="cofactor">
    <cofactor evidence="1">
        <name>Fe cation</name>
        <dbReference type="ChEBI" id="CHEBI:24875"/>
    </cofactor>
</comment>
<evidence type="ECO:0000256" key="4">
    <source>
        <dbReference type="ARBA" id="ARBA00023002"/>
    </source>
</evidence>
<dbReference type="SUPFAM" id="SSF50022">
    <property type="entry name" value="ISP domain"/>
    <property type="match status" value="1"/>
</dbReference>
<protein>
    <submittedName>
        <fullName evidence="8">Aromatic ring-hydroxylating dioxygenase subunit alpha</fullName>
    </submittedName>
</protein>
<dbReference type="CDD" id="cd03469">
    <property type="entry name" value="Rieske_RO_Alpha_N"/>
    <property type="match status" value="1"/>
</dbReference>
<dbReference type="Pfam" id="PF00355">
    <property type="entry name" value="Rieske"/>
    <property type="match status" value="1"/>
</dbReference>
<dbReference type="Gene3D" id="2.102.10.10">
    <property type="entry name" value="Rieske [2Fe-2S] iron-sulphur domain"/>
    <property type="match status" value="1"/>
</dbReference>
<evidence type="ECO:0000256" key="5">
    <source>
        <dbReference type="ARBA" id="ARBA00023004"/>
    </source>
</evidence>
<keyword evidence="4" id="KW-0560">Oxidoreductase</keyword>
<evidence type="ECO:0000256" key="1">
    <source>
        <dbReference type="ARBA" id="ARBA00001962"/>
    </source>
</evidence>
<dbReference type="CDD" id="cd00680">
    <property type="entry name" value="RHO_alpha_C"/>
    <property type="match status" value="1"/>
</dbReference>